<dbReference type="Gene3D" id="3.30.1330.60">
    <property type="entry name" value="OmpA-like domain"/>
    <property type="match status" value="1"/>
</dbReference>
<keyword evidence="3" id="KW-0998">Cell outer membrane</keyword>
<dbReference type="PANTHER" id="PTHR30329">
    <property type="entry name" value="STATOR ELEMENT OF FLAGELLAR MOTOR COMPLEX"/>
    <property type="match status" value="1"/>
</dbReference>
<keyword evidence="8" id="KW-1185">Reference proteome</keyword>
<dbReference type="InterPro" id="IPR006664">
    <property type="entry name" value="OMP_bac"/>
</dbReference>
<feature type="chain" id="PRO_5032399327" evidence="5">
    <location>
        <begin position="31"/>
        <end position="339"/>
    </location>
</feature>
<dbReference type="InterPro" id="IPR032608">
    <property type="entry name" value="DUF4892"/>
</dbReference>
<keyword evidence="2 4" id="KW-0472">Membrane</keyword>
<gene>
    <name evidence="7" type="ORF">HF690_06530</name>
</gene>
<name>A0A846ZMC3_9GAMM</name>
<evidence type="ECO:0000313" key="7">
    <source>
        <dbReference type="EMBL" id="NKZ38613.1"/>
    </source>
</evidence>
<dbReference type="InterPro" id="IPR036737">
    <property type="entry name" value="OmpA-like_sf"/>
</dbReference>
<dbReference type="Pfam" id="PF00691">
    <property type="entry name" value="OmpA"/>
    <property type="match status" value="1"/>
</dbReference>
<dbReference type="SUPFAM" id="SSF103088">
    <property type="entry name" value="OmpA-like"/>
    <property type="match status" value="1"/>
</dbReference>
<dbReference type="InterPro" id="IPR006665">
    <property type="entry name" value="OmpA-like"/>
</dbReference>
<dbReference type="PROSITE" id="PS51123">
    <property type="entry name" value="OMPA_2"/>
    <property type="match status" value="1"/>
</dbReference>
<evidence type="ECO:0000256" key="4">
    <source>
        <dbReference type="PROSITE-ProRule" id="PRU00473"/>
    </source>
</evidence>
<evidence type="ECO:0000313" key="8">
    <source>
        <dbReference type="Proteomes" id="UP000541636"/>
    </source>
</evidence>
<dbReference type="Proteomes" id="UP000541636">
    <property type="component" value="Unassembled WGS sequence"/>
</dbReference>
<dbReference type="AlphaFoldDB" id="A0A846ZMC3"/>
<comment type="subcellular location">
    <subcellularLocation>
        <location evidence="1">Cell outer membrane</location>
    </subcellularLocation>
</comment>
<dbReference type="GO" id="GO:0009279">
    <property type="term" value="C:cell outer membrane"/>
    <property type="evidence" value="ECO:0007669"/>
    <property type="project" value="UniProtKB-SubCell"/>
</dbReference>
<dbReference type="EMBL" id="JAAZQD010000002">
    <property type="protein sequence ID" value="NKZ38613.1"/>
    <property type="molecule type" value="Genomic_DNA"/>
</dbReference>
<evidence type="ECO:0000256" key="5">
    <source>
        <dbReference type="SAM" id="SignalP"/>
    </source>
</evidence>
<reference evidence="7 8" key="1">
    <citation type="journal article" date="2017" name="Int. J. Syst. Evol. Microbiol.">
        <title>Oleiagrimonas citrea sp. nov., a marine bacterium isolated from tidal flat sediment and emended description of the genus Oleiagrimonas Fang et al. 2015 and Oleiagrimonas soli.</title>
        <authorList>
            <person name="Yang S.H."/>
            <person name="Seo H.S."/>
            <person name="Seong C.N."/>
            <person name="Kwon K.K."/>
        </authorList>
    </citation>
    <scope>NUCLEOTIDE SEQUENCE [LARGE SCALE GENOMIC DNA]</scope>
    <source>
        <strain evidence="7 8">MEBiC09124</strain>
    </source>
</reference>
<evidence type="ECO:0000256" key="1">
    <source>
        <dbReference type="ARBA" id="ARBA00004442"/>
    </source>
</evidence>
<dbReference type="InterPro" id="IPR050330">
    <property type="entry name" value="Bact_OuterMem_StrucFunc"/>
</dbReference>
<dbReference type="PANTHER" id="PTHR30329:SF21">
    <property type="entry name" value="LIPOPROTEIN YIAD-RELATED"/>
    <property type="match status" value="1"/>
</dbReference>
<dbReference type="PRINTS" id="PR01021">
    <property type="entry name" value="OMPADOMAIN"/>
</dbReference>
<feature type="signal peptide" evidence="5">
    <location>
        <begin position="1"/>
        <end position="30"/>
    </location>
</feature>
<protein>
    <submittedName>
        <fullName evidence="7">DUF4892 domain-containing protein</fullName>
    </submittedName>
</protein>
<keyword evidence="5" id="KW-0732">Signal</keyword>
<comment type="caution">
    <text evidence="7">The sequence shown here is derived from an EMBL/GenBank/DDBJ whole genome shotgun (WGS) entry which is preliminary data.</text>
</comment>
<dbReference type="Pfam" id="PF16234">
    <property type="entry name" value="DUF4892"/>
    <property type="match status" value="1"/>
</dbReference>
<organism evidence="7 8">
    <name type="scientific">Oleiagrimonas citrea</name>
    <dbReference type="NCBI Taxonomy" id="1665687"/>
    <lineage>
        <taxon>Bacteria</taxon>
        <taxon>Pseudomonadati</taxon>
        <taxon>Pseudomonadota</taxon>
        <taxon>Gammaproteobacteria</taxon>
        <taxon>Lysobacterales</taxon>
        <taxon>Rhodanobacteraceae</taxon>
        <taxon>Oleiagrimonas</taxon>
    </lineage>
</organism>
<proteinExistence type="predicted"/>
<dbReference type="CDD" id="cd07185">
    <property type="entry name" value="OmpA_C-like"/>
    <property type="match status" value="1"/>
</dbReference>
<evidence type="ECO:0000259" key="6">
    <source>
        <dbReference type="PROSITE" id="PS51123"/>
    </source>
</evidence>
<sequence>MLVSHTFSVHVRRLAWVSIAGWLLACCAHAASTTSGDLPGSHDSKVIHRFAGSTIVGYQAADYGEVTLPLGAYRHHQISKSEPARGEIRRIAYIAPTGVSALEVFHNFHQAMLQAGFHTRFRCHGNNGCGSGYAMAKAIYAPVANQLSGGLHQKILRNNTLLASGGDVYVETTRLKKADGVLDSVLLVSHQNGRPTGILIQTARHAPMKTGEVKIDADALDRSLTSSGHMALRGIHFAHDRSTLTKTSDPTLSAMAELLKRKPALKVFIVGHTDNTGTLEHNLSLSRRRAQSVMHALIQRFHIAATRLAAEGVGPYAPVASNATAAGRAMNRRVEMVVR</sequence>
<evidence type="ECO:0000256" key="2">
    <source>
        <dbReference type="ARBA" id="ARBA00023136"/>
    </source>
</evidence>
<dbReference type="RefSeq" id="WP_168608875.1">
    <property type="nucleotide sequence ID" value="NZ_JAAZQD010000002.1"/>
</dbReference>
<feature type="domain" description="OmpA-like" evidence="6">
    <location>
        <begin position="224"/>
        <end position="339"/>
    </location>
</feature>
<accession>A0A846ZMC3</accession>
<evidence type="ECO:0000256" key="3">
    <source>
        <dbReference type="ARBA" id="ARBA00023237"/>
    </source>
</evidence>